<organism evidence="1 2">
    <name type="scientific">Brevibacterium daeguense</name>
    <dbReference type="NCBI Taxonomy" id="909936"/>
    <lineage>
        <taxon>Bacteria</taxon>
        <taxon>Bacillati</taxon>
        <taxon>Actinomycetota</taxon>
        <taxon>Actinomycetes</taxon>
        <taxon>Micrococcales</taxon>
        <taxon>Brevibacteriaceae</taxon>
        <taxon>Brevibacterium</taxon>
    </lineage>
</organism>
<dbReference type="Pfam" id="PF12900">
    <property type="entry name" value="Pyridox_ox_2"/>
    <property type="match status" value="1"/>
</dbReference>
<comment type="caution">
    <text evidence="1">The sequence shown here is derived from an EMBL/GenBank/DDBJ whole genome shotgun (WGS) entry which is preliminary data.</text>
</comment>
<sequence>MSTQNPMQEIPEQESLQLLTQKDVGRLVFRVGDDIEIFPINYHADGRELTFRSAPGTKLAGSIIAGRAIFEVDDIGEDEVWSVIVRGSVRLLDTAAEISAAEELELQPLVPTVKRFFVRLDVDEVSGRRFHRGPEPEPDVEPTD</sequence>
<proteinExistence type="predicted"/>
<dbReference type="RefSeq" id="WP_236866733.1">
    <property type="nucleotide sequence ID" value="NZ_BAABAZ010000013.1"/>
</dbReference>
<dbReference type="Proteomes" id="UP001501586">
    <property type="component" value="Unassembled WGS sequence"/>
</dbReference>
<dbReference type="InterPro" id="IPR012349">
    <property type="entry name" value="Split_barrel_FMN-bd"/>
</dbReference>
<dbReference type="EMBL" id="BAABAZ010000013">
    <property type="protein sequence ID" value="GAA4285633.1"/>
    <property type="molecule type" value="Genomic_DNA"/>
</dbReference>
<name>A0ABP8ENR1_9MICO</name>
<dbReference type="SUPFAM" id="SSF50475">
    <property type="entry name" value="FMN-binding split barrel"/>
    <property type="match status" value="1"/>
</dbReference>
<evidence type="ECO:0000313" key="1">
    <source>
        <dbReference type="EMBL" id="GAA4285633.1"/>
    </source>
</evidence>
<evidence type="ECO:0000313" key="2">
    <source>
        <dbReference type="Proteomes" id="UP001501586"/>
    </source>
</evidence>
<reference evidence="2" key="1">
    <citation type="journal article" date="2019" name="Int. J. Syst. Evol. Microbiol.">
        <title>The Global Catalogue of Microorganisms (GCM) 10K type strain sequencing project: providing services to taxonomists for standard genome sequencing and annotation.</title>
        <authorList>
            <consortium name="The Broad Institute Genomics Platform"/>
            <consortium name="The Broad Institute Genome Sequencing Center for Infectious Disease"/>
            <person name="Wu L."/>
            <person name="Ma J."/>
        </authorList>
    </citation>
    <scope>NUCLEOTIDE SEQUENCE [LARGE SCALE GENOMIC DNA]</scope>
    <source>
        <strain evidence="2">JCM 17458</strain>
    </source>
</reference>
<dbReference type="InterPro" id="IPR024747">
    <property type="entry name" value="Pyridox_Oxase-rel"/>
</dbReference>
<dbReference type="Gene3D" id="2.30.110.10">
    <property type="entry name" value="Electron Transport, Fmn-binding Protein, Chain A"/>
    <property type="match status" value="1"/>
</dbReference>
<gene>
    <name evidence="1" type="ORF">GCM10022261_31640</name>
</gene>
<accession>A0ABP8ENR1</accession>
<keyword evidence="2" id="KW-1185">Reference proteome</keyword>
<protein>
    <submittedName>
        <fullName evidence="1">Pyridoxamine 5'-phosphate oxidase family protein</fullName>
    </submittedName>
</protein>